<dbReference type="EMBL" id="VUMO01000007">
    <property type="protein sequence ID" value="MSS19977.1"/>
    <property type="molecule type" value="Genomic_DNA"/>
</dbReference>
<name>A0A7X2NG83_9FIRM</name>
<accession>A0A7X2NG83</accession>
<dbReference type="Proteomes" id="UP000461754">
    <property type="component" value="Unassembled WGS sequence"/>
</dbReference>
<keyword evidence="4" id="KW-1185">Reference proteome</keyword>
<feature type="compositionally biased region" description="Polar residues" evidence="1">
    <location>
        <begin position="27"/>
        <end position="36"/>
    </location>
</feature>
<feature type="compositionally biased region" description="Polar residues" evidence="1">
    <location>
        <begin position="56"/>
        <end position="67"/>
    </location>
</feature>
<feature type="region of interest" description="Disordered" evidence="1">
    <location>
        <begin position="27"/>
        <end position="67"/>
    </location>
</feature>
<feature type="signal peptide" evidence="2">
    <location>
        <begin position="1"/>
        <end position="23"/>
    </location>
</feature>
<organism evidence="3 4">
    <name type="scientific">Pseudoramibacter porci</name>
    <dbReference type="NCBI Taxonomy" id="2606631"/>
    <lineage>
        <taxon>Bacteria</taxon>
        <taxon>Bacillati</taxon>
        <taxon>Bacillota</taxon>
        <taxon>Clostridia</taxon>
        <taxon>Eubacteriales</taxon>
        <taxon>Eubacteriaceae</taxon>
        <taxon>Pseudoramibacter</taxon>
    </lineage>
</organism>
<comment type="caution">
    <text evidence="3">The sequence shown here is derived from an EMBL/GenBank/DDBJ whole genome shotgun (WGS) entry which is preliminary data.</text>
</comment>
<keyword evidence="2" id="KW-0732">Signal</keyword>
<gene>
    <name evidence="3" type="ORF">FYJ52_06145</name>
</gene>
<proteinExistence type="predicted"/>
<sequence>MKIKTLFIGMLAVAMLLCMTACGSSVKETTESTPAQASDRVDTDTEPNDSEDKEQQYNNQNTGISER</sequence>
<reference evidence="3 4" key="1">
    <citation type="submission" date="2019-08" db="EMBL/GenBank/DDBJ databases">
        <title>In-depth cultivation of the pig gut microbiome towards novel bacterial diversity and tailored functional studies.</title>
        <authorList>
            <person name="Wylensek D."/>
            <person name="Hitch T.C.A."/>
            <person name="Clavel T."/>
        </authorList>
    </citation>
    <scope>NUCLEOTIDE SEQUENCE [LARGE SCALE GENOMIC DNA]</scope>
    <source>
        <strain evidence="3 4">RF-744-FAT-4</strain>
    </source>
</reference>
<dbReference type="AlphaFoldDB" id="A0A7X2NG83"/>
<evidence type="ECO:0000256" key="1">
    <source>
        <dbReference type="SAM" id="MobiDB-lite"/>
    </source>
</evidence>
<evidence type="ECO:0000313" key="3">
    <source>
        <dbReference type="EMBL" id="MSS19977.1"/>
    </source>
</evidence>
<dbReference type="RefSeq" id="WP_154576360.1">
    <property type="nucleotide sequence ID" value="NZ_VUMO01000007.1"/>
</dbReference>
<feature type="chain" id="PRO_5030827689" evidence="2">
    <location>
        <begin position="24"/>
        <end position="67"/>
    </location>
</feature>
<protein>
    <submittedName>
        <fullName evidence="3">Uncharacterized protein</fullName>
    </submittedName>
</protein>
<evidence type="ECO:0000256" key="2">
    <source>
        <dbReference type="SAM" id="SignalP"/>
    </source>
</evidence>
<evidence type="ECO:0000313" key="4">
    <source>
        <dbReference type="Proteomes" id="UP000461754"/>
    </source>
</evidence>